<dbReference type="EMBL" id="JABEZW010000008">
    <property type="protein sequence ID" value="MBA0771909.1"/>
    <property type="molecule type" value="Genomic_DNA"/>
</dbReference>
<name>A0A7J9EFW4_9ROSI</name>
<feature type="domain" description="Aminotransferase-like plant mobile" evidence="1">
    <location>
        <begin position="4"/>
        <end position="79"/>
    </location>
</feature>
<dbReference type="InterPro" id="IPR019557">
    <property type="entry name" value="AminoTfrase-like_pln_mobile"/>
</dbReference>
<evidence type="ECO:0000313" key="3">
    <source>
        <dbReference type="Proteomes" id="UP000593568"/>
    </source>
</evidence>
<dbReference type="InterPro" id="IPR044824">
    <property type="entry name" value="MAIN-like"/>
</dbReference>
<organism evidence="2 3">
    <name type="scientific">Gossypium trilobum</name>
    <dbReference type="NCBI Taxonomy" id="34281"/>
    <lineage>
        <taxon>Eukaryota</taxon>
        <taxon>Viridiplantae</taxon>
        <taxon>Streptophyta</taxon>
        <taxon>Embryophyta</taxon>
        <taxon>Tracheophyta</taxon>
        <taxon>Spermatophyta</taxon>
        <taxon>Magnoliopsida</taxon>
        <taxon>eudicotyledons</taxon>
        <taxon>Gunneridae</taxon>
        <taxon>Pentapetalae</taxon>
        <taxon>rosids</taxon>
        <taxon>malvids</taxon>
        <taxon>Malvales</taxon>
        <taxon>Malvaceae</taxon>
        <taxon>Malvoideae</taxon>
        <taxon>Gossypium</taxon>
    </lineage>
</organism>
<dbReference type="PANTHER" id="PTHR46033">
    <property type="entry name" value="PROTEIN MAIN-LIKE 2"/>
    <property type="match status" value="1"/>
</dbReference>
<dbReference type="Proteomes" id="UP000593568">
    <property type="component" value="Unassembled WGS sequence"/>
</dbReference>
<dbReference type="Pfam" id="PF10536">
    <property type="entry name" value="PMD"/>
    <property type="match status" value="1"/>
</dbReference>
<evidence type="ECO:0000259" key="1">
    <source>
        <dbReference type="Pfam" id="PF10536"/>
    </source>
</evidence>
<dbReference type="PANTHER" id="PTHR46033:SF8">
    <property type="entry name" value="PROTEIN MAINTENANCE OF MERISTEMS-LIKE"/>
    <property type="match status" value="1"/>
</dbReference>
<accession>A0A7J9EFW4</accession>
<proteinExistence type="predicted"/>
<keyword evidence="3" id="KW-1185">Reference proteome</keyword>
<protein>
    <recommendedName>
        <fullName evidence="1">Aminotransferase-like plant mobile domain-containing protein</fullName>
    </recommendedName>
</protein>
<dbReference type="GO" id="GO:0010073">
    <property type="term" value="P:meristem maintenance"/>
    <property type="evidence" value="ECO:0007669"/>
    <property type="project" value="InterPro"/>
</dbReference>
<comment type="caution">
    <text evidence="2">The sequence shown here is derived from an EMBL/GenBank/DDBJ whole genome shotgun (WGS) entry which is preliminary data.</text>
</comment>
<gene>
    <name evidence="2" type="ORF">Gotri_007370</name>
</gene>
<dbReference type="AlphaFoldDB" id="A0A7J9EFW4"/>
<evidence type="ECO:0000313" key="2">
    <source>
        <dbReference type="EMBL" id="MBA0771909.1"/>
    </source>
</evidence>
<reference evidence="2 3" key="1">
    <citation type="journal article" date="2019" name="Genome Biol. Evol.">
        <title>Insights into the evolution of the New World diploid cottons (Gossypium, subgenus Houzingenia) based on genome sequencing.</title>
        <authorList>
            <person name="Grover C.E."/>
            <person name="Arick M.A. 2nd"/>
            <person name="Thrash A."/>
            <person name="Conover J.L."/>
            <person name="Sanders W.S."/>
            <person name="Peterson D.G."/>
            <person name="Frelichowski J.E."/>
            <person name="Scheffler J.A."/>
            <person name="Scheffler B.E."/>
            <person name="Wendel J.F."/>
        </authorList>
    </citation>
    <scope>NUCLEOTIDE SEQUENCE [LARGE SCALE GENOMIC DNA]</scope>
    <source>
        <strain evidence="2">8</strain>
        <tissue evidence="2">Leaf</tissue>
    </source>
</reference>
<sequence>MIESYLMLDLSRNLIHLKWLLKLIDFRAVGEFSWGSALLATLYQEMCGAMQPNKAKIRGCLSLLQPRARFRFSFLYPRVNHPYTFPLITR</sequence>